<sequence length="104" mass="11041">MAAHDYFQESIKLHEKLQGKIAVASKLEITDRDSLSLVYTPGVAEPCRSIALDPSRARQLTIKGNSVAVVTDGSAVLGLGNIGALAAIPVMEGKALLFKMYADI</sequence>
<gene>
    <name evidence="3" type="ORF">METZ01_LOCUS296220</name>
</gene>
<dbReference type="InterPro" id="IPR046346">
    <property type="entry name" value="Aminoacid_DH-like_N_sf"/>
</dbReference>
<feature type="domain" description="Malic enzyme N-terminal" evidence="2">
    <location>
        <begin position="18"/>
        <end position="104"/>
    </location>
</feature>
<organism evidence="3">
    <name type="scientific">marine metagenome</name>
    <dbReference type="NCBI Taxonomy" id="408172"/>
    <lineage>
        <taxon>unclassified sequences</taxon>
        <taxon>metagenomes</taxon>
        <taxon>ecological metagenomes</taxon>
    </lineage>
</organism>
<name>A0A382M3C0_9ZZZZ</name>
<evidence type="ECO:0000313" key="3">
    <source>
        <dbReference type="EMBL" id="SVC43366.1"/>
    </source>
</evidence>
<dbReference type="InterPro" id="IPR051674">
    <property type="entry name" value="Malate_Decarboxylase"/>
</dbReference>
<dbReference type="SUPFAM" id="SSF53223">
    <property type="entry name" value="Aminoacid dehydrogenase-like, N-terminal domain"/>
    <property type="match status" value="1"/>
</dbReference>
<proteinExistence type="predicted"/>
<dbReference type="GO" id="GO:0004470">
    <property type="term" value="F:malic enzyme activity"/>
    <property type="evidence" value="ECO:0007669"/>
    <property type="project" value="InterPro"/>
</dbReference>
<dbReference type="InterPro" id="IPR037062">
    <property type="entry name" value="Malic_N_dom_sf"/>
</dbReference>
<dbReference type="Gene3D" id="3.40.50.10380">
    <property type="entry name" value="Malic enzyme, N-terminal domain"/>
    <property type="match status" value="1"/>
</dbReference>
<dbReference type="GO" id="GO:0016616">
    <property type="term" value="F:oxidoreductase activity, acting on the CH-OH group of donors, NAD or NADP as acceptor"/>
    <property type="evidence" value="ECO:0007669"/>
    <property type="project" value="InterPro"/>
</dbReference>
<protein>
    <recommendedName>
        <fullName evidence="2">Malic enzyme N-terminal domain-containing protein</fullName>
    </recommendedName>
</protein>
<dbReference type="Pfam" id="PF00390">
    <property type="entry name" value="malic"/>
    <property type="match status" value="1"/>
</dbReference>
<reference evidence="3" key="1">
    <citation type="submission" date="2018-05" db="EMBL/GenBank/DDBJ databases">
        <authorList>
            <person name="Lanie J.A."/>
            <person name="Ng W.-L."/>
            <person name="Kazmierczak K.M."/>
            <person name="Andrzejewski T.M."/>
            <person name="Davidsen T.M."/>
            <person name="Wayne K.J."/>
            <person name="Tettelin H."/>
            <person name="Glass J.I."/>
            <person name="Rusch D."/>
            <person name="Podicherti R."/>
            <person name="Tsui H.-C.T."/>
            <person name="Winkler M.E."/>
        </authorList>
    </citation>
    <scope>NUCLEOTIDE SEQUENCE</scope>
</reference>
<keyword evidence="1" id="KW-0560">Oxidoreductase</keyword>
<dbReference type="EMBL" id="UINC01090971">
    <property type="protein sequence ID" value="SVC43366.1"/>
    <property type="molecule type" value="Genomic_DNA"/>
</dbReference>
<dbReference type="PANTHER" id="PTHR43237">
    <property type="entry name" value="NADP-DEPENDENT MALIC ENZYME"/>
    <property type="match status" value="1"/>
</dbReference>
<accession>A0A382M3C0</accession>
<dbReference type="InterPro" id="IPR012301">
    <property type="entry name" value="Malic_N_dom"/>
</dbReference>
<dbReference type="PANTHER" id="PTHR43237:SF4">
    <property type="entry name" value="NADP-DEPENDENT MALIC ENZYME"/>
    <property type="match status" value="1"/>
</dbReference>
<evidence type="ECO:0000256" key="1">
    <source>
        <dbReference type="ARBA" id="ARBA00023002"/>
    </source>
</evidence>
<evidence type="ECO:0000259" key="2">
    <source>
        <dbReference type="SMART" id="SM01274"/>
    </source>
</evidence>
<feature type="non-terminal residue" evidence="3">
    <location>
        <position position="104"/>
    </location>
</feature>
<dbReference type="AlphaFoldDB" id="A0A382M3C0"/>
<dbReference type="SMART" id="SM01274">
    <property type="entry name" value="malic"/>
    <property type="match status" value="1"/>
</dbReference>